<gene>
    <name evidence="2" type="ORF">PINE0816_LOCUS20609</name>
</gene>
<keyword evidence="1" id="KW-0472">Membrane</keyword>
<accession>A0A7S0CK97</accession>
<keyword evidence="1" id="KW-0812">Transmembrane</keyword>
<sequence>MNMNAMLSKEDDILASSTRILGSSFVTERQFSNRTLTALTPALRKYGILIIVIVSFVGLYLLYLAFMRWRRVREFQVMEQTNRHADDVLGDISLGVGGGASLDEEDEII</sequence>
<reference evidence="2" key="1">
    <citation type="submission" date="2021-01" db="EMBL/GenBank/DDBJ databases">
        <authorList>
            <person name="Corre E."/>
            <person name="Pelletier E."/>
            <person name="Niang G."/>
            <person name="Scheremetjew M."/>
            <person name="Finn R."/>
            <person name="Kale V."/>
            <person name="Holt S."/>
            <person name="Cochrane G."/>
            <person name="Meng A."/>
            <person name="Brown T."/>
            <person name="Cohen L."/>
        </authorList>
    </citation>
    <scope>NUCLEOTIDE SEQUENCE</scope>
    <source>
        <strain evidence="2">CCAP1064/1</strain>
    </source>
</reference>
<name>A0A7S0CK97_9STRA</name>
<evidence type="ECO:0000313" key="2">
    <source>
        <dbReference type="EMBL" id="CAD8424450.1"/>
    </source>
</evidence>
<dbReference type="AlphaFoldDB" id="A0A7S0CK97"/>
<proteinExistence type="predicted"/>
<keyword evidence="1" id="KW-1133">Transmembrane helix</keyword>
<protein>
    <submittedName>
        <fullName evidence="2">Uncharacterized protein</fullName>
    </submittedName>
</protein>
<evidence type="ECO:0000256" key="1">
    <source>
        <dbReference type="SAM" id="Phobius"/>
    </source>
</evidence>
<organism evidence="2">
    <name type="scientific">Proboscia inermis</name>
    <dbReference type="NCBI Taxonomy" id="420281"/>
    <lineage>
        <taxon>Eukaryota</taxon>
        <taxon>Sar</taxon>
        <taxon>Stramenopiles</taxon>
        <taxon>Ochrophyta</taxon>
        <taxon>Bacillariophyta</taxon>
        <taxon>Coscinodiscophyceae</taxon>
        <taxon>Rhizosoleniophycidae</taxon>
        <taxon>Rhizosoleniales</taxon>
        <taxon>Rhizosoleniaceae</taxon>
        <taxon>Proboscia</taxon>
    </lineage>
</organism>
<feature type="transmembrane region" description="Helical" evidence="1">
    <location>
        <begin position="46"/>
        <end position="66"/>
    </location>
</feature>
<dbReference type="EMBL" id="HBEL01044276">
    <property type="protein sequence ID" value="CAD8424450.1"/>
    <property type="molecule type" value="Transcribed_RNA"/>
</dbReference>